<dbReference type="RefSeq" id="WP_249248937.1">
    <property type="nucleotide sequence ID" value="NZ_JAKIKT010000003.1"/>
</dbReference>
<feature type="region of interest" description="Disordered" evidence="1">
    <location>
        <begin position="61"/>
        <end position="114"/>
    </location>
</feature>
<evidence type="ECO:0000313" key="2">
    <source>
        <dbReference type="EMBL" id="MCL2914220.1"/>
    </source>
</evidence>
<gene>
    <name evidence="2" type="ORF">L2725_10620</name>
</gene>
<keyword evidence="3" id="KW-1185">Reference proteome</keyword>
<name>A0ABT0N767_9GAMM</name>
<comment type="caution">
    <text evidence="2">The sequence shown here is derived from an EMBL/GenBank/DDBJ whole genome shotgun (WGS) entry which is preliminary data.</text>
</comment>
<evidence type="ECO:0000256" key="1">
    <source>
        <dbReference type="SAM" id="MobiDB-lite"/>
    </source>
</evidence>
<feature type="compositionally biased region" description="Basic residues" evidence="1">
    <location>
        <begin position="70"/>
        <end position="83"/>
    </location>
</feature>
<protein>
    <recommendedName>
        <fullName evidence="4">H-NS histone family protein</fullName>
    </recommendedName>
</protein>
<proteinExistence type="predicted"/>
<reference evidence="2 3" key="1">
    <citation type="submission" date="2022-01" db="EMBL/GenBank/DDBJ databases">
        <title>Whole genome-based taxonomy of the Shewanellaceae.</title>
        <authorList>
            <person name="Martin-Rodriguez A.J."/>
        </authorList>
    </citation>
    <scope>NUCLEOTIDE SEQUENCE [LARGE SCALE GENOMIC DNA]</scope>
    <source>
        <strain evidence="2 3">DSM 21332</strain>
    </source>
</reference>
<dbReference type="Proteomes" id="UP001202831">
    <property type="component" value="Unassembled WGS sequence"/>
</dbReference>
<evidence type="ECO:0000313" key="3">
    <source>
        <dbReference type="Proteomes" id="UP001202831"/>
    </source>
</evidence>
<sequence length="114" mass="12096">MSKLTKEEVISKLEAALSAKEGKAVTIEQKGSWFKIDGGKSMRFSELEAMLEEQGEVVAPAAEKPAAAKPKAKAAPAKKKAPAKKAASGHGGLTPKELWRQKLAGQNAKLPRGF</sequence>
<evidence type="ECO:0008006" key="4">
    <source>
        <dbReference type="Google" id="ProtNLM"/>
    </source>
</evidence>
<organism evidence="2 3">
    <name type="scientific">Shewanella corallii</name>
    <dbReference type="NCBI Taxonomy" id="560080"/>
    <lineage>
        <taxon>Bacteria</taxon>
        <taxon>Pseudomonadati</taxon>
        <taxon>Pseudomonadota</taxon>
        <taxon>Gammaproteobacteria</taxon>
        <taxon>Alteromonadales</taxon>
        <taxon>Shewanellaceae</taxon>
        <taxon>Shewanella</taxon>
    </lineage>
</organism>
<accession>A0ABT0N767</accession>
<dbReference type="EMBL" id="JAKIKT010000003">
    <property type="protein sequence ID" value="MCL2914220.1"/>
    <property type="molecule type" value="Genomic_DNA"/>
</dbReference>